<dbReference type="Proteomes" id="UP000078200">
    <property type="component" value="Unassembled WGS sequence"/>
</dbReference>
<name>A0A1A9UR34_GLOAU</name>
<sequence>MGGSQDAFPTDRKAFITWLSAHPSTLTSTFTPDLHNTSTTFWANVVGAHMPNAAPSAADSACPQSSTSIRLVSILPNSIQALATERRIVSFCSSIPARKEEEMAFFSQPPIANYIVLNPLDTS</sequence>
<reference evidence="1" key="1">
    <citation type="submission" date="2020-05" db="UniProtKB">
        <authorList>
            <consortium name="EnsemblMetazoa"/>
        </authorList>
    </citation>
    <scope>IDENTIFICATION</scope>
    <source>
        <strain evidence="1">TTRI</strain>
    </source>
</reference>
<protein>
    <submittedName>
        <fullName evidence="1">Uncharacterized protein</fullName>
    </submittedName>
</protein>
<evidence type="ECO:0000313" key="1">
    <source>
        <dbReference type="EnsemblMetazoa" id="GAUT012664-PA"/>
    </source>
</evidence>
<dbReference type="AlphaFoldDB" id="A0A1A9UR34"/>
<dbReference type="EnsemblMetazoa" id="GAUT012664-RA">
    <property type="protein sequence ID" value="GAUT012664-PA"/>
    <property type="gene ID" value="GAUT012664"/>
</dbReference>
<keyword evidence="2" id="KW-1185">Reference proteome</keyword>
<evidence type="ECO:0000313" key="2">
    <source>
        <dbReference type="Proteomes" id="UP000078200"/>
    </source>
</evidence>
<organism evidence="1 2">
    <name type="scientific">Glossina austeni</name>
    <name type="common">Savannah tsetse fly</name>
    <dbReference type="NCBI Taxonomy" id="7395"/>
    <lineage>
        <taxon>Eukaryota</taxon>
        <taxon>Metazoa</taxon>
        <taxon>Ecdysozoa</taxon>
        <taxon>Arthropoda</taxon>
        <taxon>Hexapoda</taxon>
        <taxon>Insecta</taxon>
        <taxon>Pterygota</taxon>
        <taxon>Neoptera</taxon>
        <taxon>Endopterygota</taxon>
        <taxon>Diptera</taxon>
        <taxon>Brachycera</taxon>
        <taxon>Muscomorpha</taxon>
        <taxon>Hippoboscoidea</taxon>
        <taxon>Glossinidae</taxon>
        <taxon>Glossina</taxon>
    </lineage>
</organism>
<accession>A0A1A9UR34</accession>
<dbReference type="VEuPathDB" id="VectorBase:GAUT012664"/>
<proteinExistence type="predicted"/>